<evidence type="ECO:0000313" key="11">
    <source>
        <dbReference type="Proteomes" id="UP000823631"/>
    </source>
</evidence>
<keyword evidence="5 8" id="KW-0812">Transmembrane</keyword>
<comment type="caution">
    <text evidence="10">The sequence shown here is derived from an EMBL/GenBank/DDBJ whole genome shotgun (WGS) entry which is preliminary data.</text>
</comment>
<proteinExistence type="inferred from homology"/>
<reference evidence="10" key="2">
    <citation type="journal article" date="2021" name="PeerJ">
        <title>Extensive microbial diversity within the chicken gut microbiome revealed by metagenomics and culture.</title>
        <authorList>
            <person name="Gilroy R."/>
            <person name="Ravi A."/>
            <person name="Getino M."/>
            <person name="Pursley I."/>
            <person name="Horton D.L."/>
            <person name="Alikhan N.F."/>
            <person name="Baker D."/>
            <person name="Gharbi K."/>
            <person name="Hall N."/>
            <person name="Watson M."/>
            <person name="Adriaenssens E.M."/>
            <person name="Foster-Nyarko E."/>
            <person name="Jarju S."/>
            <person name="Secka A."/>
            <person name="Antonio M."/>
            <person name="Oren A."/>
            <person name="Chaudhuri R.R."/>
            <person name="La Ragione R."/>
            <person name="Hildebrand F."/>
            <person name="Pallen M.J."/>
        </authorList>
    </citation>
    <scope>NUCLEOTIDE SEQUENCE</scope>
    <source>
        <strain evidence="10">17213</strain>
    </source>
</reference>
<dbReference type="InterPro" id="IPR051789">
    <property type="entry name" value="Bact_Polyamine_Transport"/>
</dbReference>
<feature type="domain" description="ABC transmembrane type-1" evidence="9">
    <location>
        <begin position="63"/>
        <end position="258"/>
    </location>
</feature>
<dbReference type="GO" id="GO:0055085">
    <property type="term" value="P:transmembrane transport"/>
    <property type="evidence" value="ECO:0007669"/>
    <property type="project" value="InterPro"/>
</dbReference>
<evidence type="ECO:0000256" key="1">
    <source>
        <dbReference type="ARBA" id="ARBA00004651"/>
    </source>
</evidence>
<evidence type="ECO:0000256" key="2">
    <source>
        <dbReference type="ARBA" id="ARBA00007069"/>
    </source>
</evidence>
<dbReference type="CDD" id="cd06261">
    <property type="entry name" value="TM_PBP2"/>
    <property type="match status" value="1"/>
</dbReference>
<evidence type="ECO:0000256" key="8">
    <source>
        <dbReference type="RuleBase" id="RU363032"/>
    </source>
</evidence>
<comment type="similarity">
    <text evidence="2">Belongs to the binding-protein-dependent transport system permease family. CysTW subfamily.</text>
</comment>
<dbReference type="EMBL" id="JADINH010000209">
    <property type="protein sequence ID" value="MBO8416789.1"/>
    <property type="molecule type" value="Genomic_DNA"/>
</dbReference>
<feature type="transmembrane region" description="Helical" evidence="8">
    <location>
        <begin position="58"/>
        <end position="88"/>
    </location>
</feature>
<protein>
    <submittedName>
        <fullName evidence="10">ABC transporter permease subunit</fullName>
    </submittedName>
</protein>
<evidence type="ECO:0000256" key="3">
    <source>
        <dbReference type="ARBA" id="ARBA00022448"/>
    </source>
</evidence>
<dbReference type="Pfam" id="PF00528">
    <property type="entry name" value="BPD_transp_1"/>
    <property type="match status" value="1"/>
</dbReference>
<dbReference type="Proteomes" id="UP000823631">
    <property type="component" value="Unassembled WGS sequence"/>
</dbReference>
<keyword evidence="7 8" id="KW-0472">Membrane</keyword>
<evidence type="ECO:0000256" key="6">
    <source>
        <dbReference type="ARBA" id="ARBA00022989"/>
    </source>
</evidence>
<keyword evidence="6 8" id="KW-1133">Transmembrane helix</keyword>
<dbReference type="Gene3D" id="1.10.3720.10">
    <property type="entry name" value="MetI-like"/>
    <property type="match status" value="1"/>
</dbReference>
<evidence type="ECO:0000256" key="5">
    <source>
        <dbReference type="ARBA" id="ARBA00022692"/>
    </source>
</evidence>
<evidence type="ECO:0000256" key="4">
    <source>
        <dbReference type="ARBA" id="ARBA00022475"/>
    </source>
</evidence>
<dbReference type="AlphaFoldDB" id="A0A9D9DDS1"/>
<feature type="transmembrane region" description="Helical" evidence="8">
    <location>
        <begin position="182"/>
        <end position="203"/>
    </location>
</feature>
<feature type="transmembrane region" description="Helical" evidence="8">
    <location>
        <begin position="100"/>
        <end position="126"/>
    </location>
</feature>
<evidence type="ECO:0000313" key="10">
    <source>
        <dbReference type="EMBL" id="MBO8416789.1"/>
    </source>
</evidence>
<dbReference type="InterPro" id="IPR035906">
    <property type="entry name" value="MetI-like_sf"/>
</dbReference>
<feature type="transmembrane region" description="Helical" evidence="8">
    <location>
        <begin position="138"/>
        <end position="161"/>
    </location>
</feature>
<feature type="transmembrane region" description="Helical" evidence="8">
    <location>
        <begin position="12"/>
        <end position="33"/>
    </location>
</feature>
<keyword evidence="3 8" id="KW-0813">Transport</keyword>
<accession>A0A9D9DDS1</accession>
<dbReference type="PANTHER" id="PTHR43848">
    <property type="entry name" value="PUTRESCINE TRANSPORT SYSTEM PERMEASE PROTEIN POTI"/>
    <property type="match status" value="1"/>
</dbReference>
<feature type="transmembrane region" description="Helical" evidence="8">
    <location>
        <begin position="240"/>
        <end position="260"/>
    </location>
</feature>
<keyword evidence="4" id="KW-1003">Cell membrane</keyword>
<dbReference type="SUPFAM" id="SSF161098">
    <property type="entry name" value="MetI-like"/>
    <property type="match status" value="1"/>
</dbReference>
<sequence length="305" mass="33640">MRVNKPAAARVVIIILAMIFLYLPIGTLIVYSFNESKMVTVWTEFSLKWYYALFNNDAIIDAVGISILVAVMTSCTSVVIGTLAAFVLVRVRSFRGESAFVLFMTAPMVLPEVITGLALLMLFVTLGDVIPFFSDRGIIAIWVAHVTFCSAYTTVVIRSRFRELDISIEEAAMDLGAGPIKVFFAIILPAIMPAEVAALLLSFTMSMDDLVITSFIAGPDSTTLPMLIFSSVRRGLSPEINALATIIVLIVSVCTFFAWLSMTKKQKRAAQDRAKARKARLIEEKAVIEHRRLHAVAQALKQQQP</sequence>
<dbReference type="InterPro" id="IPR000515">
    <property type="entry name" value="MetI-like"/>
</dbReference>
<gene>
    <name evidence="10" type="ORF">IAB19_10450</name>
</gene>
<dbReference type="GO" id="GO:0005886">
    <property type="term" value="C:plasma membrane"/>
    <property type="evidence" value="ECO:0007669"/>
    <property type="project" value="UniProtKB-SubCell"/>
</dbReference>
<dbReference type="PROSITE" id="PS50928">
    <property type="entry name" value="ABC_TM1"/>
    <property type="match status" value="1"/>
</dbReference>
<evidence type="ECO:0000259" key="9">
    <source>
        <dbReference type="PROSITE" id="PS50928"/>
    </source>
</evidence>
<dbReference type="PANTHER" id="PTHR43848:SF2">
    <property type="entry name" value="PUTRESCINE TRANSPORT SYSTEM PERMEASE PROTEIN POTI"/>
    <property type="match status" value="1"/>
</dbReference>
<evidence type="ECO:0000256" key="7">
    <source>
        <dbReference type="ARBA" id="ARBA00023136"/>
    </source>
</evidence>
<comment type="subcellular location">
    <subcellularLocation>
        <location evidence="1 8">Cell membrane</location>
        <topology evidence="1 8">Multi-pass membrane protein</topology>
    </subcellularLocation>
</comment>
<reference evidence="10" key="1">
    <citation type="submission" date="2020-10" db="EMBL/GenBank/DDBJ databases">
        <authorList>
            <person name="Gilroy R."/>
        </authorList>
    </citation>
    <scope>NUCLEOTIDE SEQUENCE</scope>
    <source>
        <strain evidence="10">17213</strain>
    </source>
</reference>
<organism evidence="10 11">
    <name type="scientific">Candidatus Avisuccinivibrio stercorigallinarum</name>
    <dbReference type="NCBI Taxonomy" id="2840704"/>
    <lineage>
        <taxon>Bacteria</taxon>
        <taxon>Pseudomonadati</taxon>
        <taxon>Pseudomonadota</taxon>
        <taxon>Gammaproteobacteria</taxon>
        <taxon>Aeromonadales</taxon>
        <taxon>Succinivibrionaceae</taxon>
        <taxon>Succinivibrionaceae incertae sedis</taxon>
        <taxon>Candidatus Avisuccinivibrio</taxon>
    </lineage>
</organism>
<name>A0A9D9DDS1_9GAMM</name>